<evidence type="ECO:0000313" key="2">
    <source>
        <dbReference type="Proteomes" id="UP000594638"/>
    </source>
</evidence>
<dbReference type="AlphaFoldDB" id="A0A8S0VMI1"/>
<keyword evidence="2" id="KW-1185">Reference proteome</keyword>
<dbReference type="Gramene" id="OE9A062277T1">
    <property type="protein sequence ID" value="OE9A062277C1"/>
    <property type="gene ID" value="OE9A062277"/>
</dbReference>
<proteinExistence type="predicted"/>
<reference evidence="1 2" key="1">
    <citation type="submission" date="2019-12" db="EMBL/GenBank/DDBJ databases">
        <authorList>
            <person name="Alioto T."/>
            <person name="Alioto T."/>
            <person name="Gomez Garrido J."/>
        </authorList>
    </citation>
    <scope>NUCLEOTIDE SEQUENCE [LARGE SCALE GENOMIC DNA]</scope>
</reference>
<feature type="non-terminal residue" evidence="1">
    <location>
        <position position="1"/>
    </location>
</feature>
<gene>
    <name evidence="1" type="ORF">OLEA9_A062277</name>
</gene>
<dbReference type="Proteomes" id="UP000594638">
    <property type="component" value="Unassembled WGS sequence"/>
</dbReference>
<sequence>NLTDGRRHVCEELSGSLEYDRNDESLWKREWFSSLMHDGMRPSSRCIVWTLEG</sequence>
<protein>
    <submittedName>
        <fullName evidence="1">Uncharacterized protein</fullName>
    </submittedName>
</protein>
<evidence type="ECO:0000313" key="1">
    <source>
        <dbReference type="EMBL" id="CAA3033277.1"/>
    </source>
</evidence>
<accession>A0A8S0VMI1</accession>
<organism evidence="1 2">
    <name type="scientific">Olea europaea subsp. europaea</name>
    <dbReference type="NCBI Taxonomy" id="158383"/>
    <lineage>
        <taxon>Eukaryota</taxon>
        <taxon>Viridiplantae</taxon>
        <taxon>Streptophyta</taxon>
        <taxon>Embryophyta</taxon>
        <taxon>Tracheophyta</taxon>
        <taxon>Spermatophyta</taxon>
        <taxon>Magnoliopsida</taxon>
        <taxon>eudicotyledons</taxon>
        <taxon>Gunneridae</taxon>
        <taxon>Pentapetalae</taxon>
        <taxon>asterids</taxon>
        <taxon>lamiids</taxon>
        <taxon>Lamiales</taxon>
        <taxon>Oleaceae</taxon>
        <taxon>Oleeae</taxon>
        <taxon>Olea</taxon>
    </lineage>
</organism>
<comment type="caution">
    <text evidence="1">The sequence shown here is derived from an EMBL/GenBank/DDBJ whole genome shotgun (WGS) entry which is preliminary data.</text>
</comment>
<dbReference type="EMBL" id="CACTIH010010118">
    <property type="protein sequence ID" value="CAA3033277.1"/>
    <property type="molecule type" value="Genomic_DNA"/>
</dbReference>
<name>A0A8S0VMI1_OLEEU</name>